<keyword evidence="4 5" id="KW-0472">Membrane</keyword>
<protein>
    <submittedName>
        <fullName evidence="6">Vacuolar transporter chaperone</fullName>
    </submittedName>
</protein>
<dbReference type="Proteomes" id="UP001143981">
    <property type="component" value="Unassembled WGS sequence"/>
</dbReference>
<feature type="transmembrane region" description="Helical" evidence="5">
    <location>
        <begin position="33"/>
        <end position="52"/>
    </location>
</feature>
<evidence type="ECO:0000256" key="2">
    <source>
        <dbReference type="ARBA" id="ARBA00022692"/>
    </source>
</evidence>
<dbReference type="OrthoDB" id="2243669at2759"/>
<name>A0A9W7Y9C5_9FUNG</name>
<dbReference type="PANTHER" id="PTHR46140">
    <property type="entry name" value="VACUOLAR TRANSPORTER CHAPERONE 1-RELATED"/>
    <property type="match status" value="1"/>
</dbReference>
<evidence type="ECO:0000256" key="5">
    <source>
        <dbReference type="SAM" id="Phobius"/>
    </source>
</evidence>
<evidence type="ECO:0000256" key="4">
    <source>
        <dbReference type="ARBA" id="ARBA00023136"/>
    </source>
</evidence>
<reference evidence="6" key="1">
    <citation type="submission" date="2022-07" db="EMBL/GenBank/DDBJ databases">
        <title>Phylogenomic reconstructions and comparative analyses of Kickxellomycotina fungi.</title>
        <authorList>
            <person name="Reynolds N.K."/>
            <person name="Stajich J.E."/>
            <person name="Barry K."/>
            <person name="Grigoriev I.V."/>
            <person name="Crous P."/>
            <person name="Smith M.E."/>
        </authorList>
    </citation>
    <scope>NUCLEOTIDE SEQUENCE</scope>
    <source>
        <strain evidence="6">BCRC 34381</strain>
    </source>
</reference>
<keyword evidence="2 5" id="KW-0812">Transmembrane</keyword>
<organism evidence="6 7">
    <name type="scientific">Coemansia biformis</name>
    <dbReference type="NCBI Taxonomy" id="1286918"/>
    <lineage>
        <taxon>Eukaryota</taxon>
        <taxon>Fungi</taxon>
        <taxon>Fungi incertae sedis</taxon>
        <taxon>Zoopagomycota</taxon>
        <taxon>Kickxellomycotina</taxon>
        <taxon>Kickxellomycetes</taxon>
        <taxon>Kickxellales</taxon>
        <taxon>Kickxellaceae</taxon>
        <taxon>Coemansia</taxon>
    </lineage>
</organism>
<gene>
    <name evidence="6" type="primary">VTC1</name>
    <name evidence="6" type="ORF">LPJ61_004898</name>
</gene>
<proteinExistence type="predicted"/>
<dbReference type="PANTHER" id="PTHR46140:SF1">
    <property type="entry name" value="VACUOLAR TRANSPORTER CHAPERONE COMPLEX SUBUNIT 4-RELATED"/>
    <property type="match status" value="1"/>
</dbReference>
<comment type="subcellular location">
    <subcellularLocation>
        <location evidence="1">Endomembrane system</location>
        <topology evidence="1">Multi-pass membrane protein</topology>
    </subcellularLocation>
</comment>
<evidence type="ECO:0000313" key="7">
    <source>
        <dbReference type="Proteomes" id="UP001143981"/>
    </source>
</evidence>
<sequence>MFVMVYALVLFQWRAERIRRRDSGPYDDRVGPTILVVVLISAVMLNFGLKIASDV</sequence>
<keyword evidence="3 5" id="KW-1133">Transmembrane helix</keyword>
<dbReference type="EMBL" id="JANBOI010001322">
    <property type="protein sequence ID" value="KAJ1726880.1"/>
    <property type="molecule type" value="Genomic_DNA"/>
</dbReference>
<dbReference type="InterPro" id="IPR051572">
    <property type="entry name" value="VTC_Complex_Subunit"/>
</dbReference>
<keyword evidence="7" id="KW-1185">Reference proteome</keyword>
<evidence type="ECO:0000313" key="6">
    <source>
        <dbReference type="EMBL" id="KAJ1726880.1"/>
    </source>
</evidence>
<comment type="caution">
    <text evidence="6">The sequence shown here is derived from an EMBL/GenBank/DDBJ whole genome shotgun (WGS) entry which is preliminary data.</text>
</comment>
<dbReference type="AlphaFoldDB" id="A0A9W7Y9C5"/>
<evidence type="ECO:0000256" key="3">
    <source>
        <dbReference type="ARBA" id="ARBA00022989"/>
    </source>
</evidence>
<accession>A0A9W7Y9C5</accession>
<dbReference type="GO" id="GO:0012505">
    <property type="term" value="C:endomembrane system"/>
    <property type="evidence" value="ECO:0007669"/>
    <property type="project" value="UniProtKB-SubCell"/>
</dbReference>
<evidence type="ECO:0000256" key="1">
    <source>
        <dbReference type="ARBA" id="ARBA00004127"/>
    </source>
</evidence>